<comment type="similarity">
    <text evidence="2">Belongs to the SURF6 family.</text>
</comment>
<feature type="compositionally biased region" description="Low complexity" evidence="4">
    <location>
        <begin position="163"/>
        <end position="189"/>
    </location>
</feature>
<dbReference type="InterPro" id="IPR029188">
    <property type="entry name" value="Rrp14_N"/>
</dbReference>
<dbReference type="GO" id="GO:0003677">
    <property type="term" value="F:DNA binding"/>
    <property type="evidence" value="ECO:0007669"/>
    <property type="project" value="TreeGrafter"/>
</dbReference>
<sequence length="322" mass="35760">MDAAKLNDKFEFLLNLIPTQFYFSQEAATVNKKYFKQSSNKNKLQAKLARVEEAAPRAQDIDDSASLQDLATDSTTQSPLPLPLPSQSTHSQLKSKLTNKLTQFEHKRNVDHSLSSKESLLENRRQRNLKKDKKEKKSDVKQLKQAQQTQQPQKGDEEDDKSSSSLQFSSLQNINKSPKQPKQPSNPKQALQKLEAAKQKNTELDADTKAAKEDDSLWKSASAKAQGVKLNDDEAKLKKQIKRNTKQKAKSATNWNDRKKNLEKSMATAHKKRSDNIANRKSAGKSGKGGKSGDKKGGAKRAGFEGKISNKKKTGGGASKSK</sequence>
<dbReference type="EMBL" id="SPOF01000063">
    <property type="protein sequence ID" value="TIB08229.1"/>
    <property type="molecule type" value="Genomic_DNA"/>
</dbReference>
<dbReference type="PANTHER" id="PTHR14369">
    <property type="entry name" value="SURFEIT LOCUS PROTEIN 6"/>
    <property type="match status" value="1"/>
</dbReference>
<dbReference type="Pfam" id="PF15459">
    <property type="entry name" value="RRP14"/>
    <property type="match status" value="1"/>
</dbReference>
<protein>
    <recommendedName>
        <fullName evidence="11">Ribosomal RNA-processing protein 14</fullName>
    </recommendedName>
</protein>
<comment type="subcellular location">
    <subcellularLocation>
        <location evidence="1">Nucleus</location>
    </subcellularLocation>
</comment>
<dbReference type="PANTHER" id="PTHR14369:SF0">
    <property type="entry name" value="SURFEIT LOCUS PROTEIN 6"/>
    <property type="match status" value="1"/>
</dbReference>
<dbReference type="Proteomes" id="UP000310689">
    <property type="component" value="Unassembled WGS sequence"/>
</dbReference>
<evidence type="ECO:0000313" key="8">
    <source>
        <dbReference type="EMBL" id="TIB31643.1"/>
    </source>
</evidence>
<dbReference type="InterPro" id="IPR029190">
    <property type="entry name" value="Rrp14/SURF6_C"/>
</dbReference>
<gene>
    <name evidence="8" type="ORF">E3P86_03292</name>
    <name evidence="7" type="ORF">E3P90_03752</name>
</gene>
<name>A0A4T0IQ58_WALIC</name>
<evidence type="ECO:0000256" key="1">
    <source>
        <dbReference type="ARBA" id="ARBA00004123"/>
    </source>
</evidence>
<feature type="domain" description="Ribosomal RNA-processing protein 14 N-terminal" evidence="6">
    <location>
        <begin position="7"/>
        <end position="48"/>
    </location>
</feature>
<comment type="caution">
    <text evidence="8">The sequence shown here is derived from an EMBL/GenBank/DDBJ whole genome shotgun (WGS) entry which is preliminary data.</text>
</comment>
<evidence type="ECO:0000256" key="3">
    <source>
        <dbReference type="ARBA" id="ARBA00023242"/>
    </source>
</evidence>
<dbReference type="GO" id="GO:0003723">
    <property type="term" value="F:RNA binding"/>
    <property type="evidence" value="ECO:0007669"/>
    <property type="project" value="TreeGrafter"/>
</dbReference>
<dbReference type="AlphaFoldDB" id="A0A4T0IQ58"/>
<evidence type="ECO:0000259" key="6">
    <source>
        <dbReference type="Pfam" id="PF15459"/>
    </source>
</evidence>
<accession>A0A4T0IQ58</accession>
<feature type="domain" description="Ribosomal RNA-processing protein 14/surfeit locus protein 6 C-terminal" evidence="5">
    <location>
        <begin position="122"/>
        <end position="288"/>
    </location>
</feature>
<dbReference type="Pfam" id="PF04935">
    <property type="entry name" value="SURF6"/>
    <property type="match status" value="1"/>
</dbReference>
<dbReference type="InterPro" id="IPR007019">
    <property type="entry name" value="SURF6"/>
</dbReference>
<reference evidence="9 10" key="1">
    <citation type="submission" date="2019-03" db="EMBL/GenBank/DDBJ databases">
        <title>Sequencing 23 genomes of Wallemia ichthyophaga.</title>
        <authorList>
            <person name="Gostincar C."/>
        </authorList>
    </citation>
    <scope>NUCLEOTIDE SEQUENCE [LARGE SCALE GENOMIC DNA]</scope>
    <source>
        <strain evidence="8 10">EXF-6200</strain>
        <strain evidence="7 9">EXF-8621</strain>
    </source>
</reference>
<feature type="compositionally biased region" description="Basic and acidic residues" evidence="4">
    <location>
        <begin position="103"/>
        <end position="125"/>
    </location>
</feature>
<evidence type="ECO:0000259" key="5">
    <source>
        <dbReference type="Pfam" id="PF04935"/>
    </source>
</evidence>
<dbReference type="Proteomes" id="UP000306954">
    <property type="component" value="Unassembled WGS sequence"/>
</dbReference>
<dbReference type="GO" id="GO:0005730">
    <property type="term" value="C:nucleolus"/>
    <property type="evidence" value="ECO:0007669"/>
    <property type="project" value="TreeGrafter"/>
</dbReference>
<proteinExistence type="inferred from homology"/>
<evidence type="ECO:0008006" key="11">
    <source>
        <dbReference type="Google" id="ProtNLM"/>
    </source>
</evidence>
<feature type="compositionally biased region" description="Basic and acidic residues" evidence="4">
    <location>
        <begin position="195"/>
        <end position="217"/>
    </location>
</feature>
<keyword evidence="3" id="KW-0539">Nucleus</keyword>
<feature type="compositionally biased region" description="Basic residues" evidence="4">
    <location>
        <begin position="238"/>
        <end position="249"/>
    </location>
</feature>
<feature type="region of interest" description="Disordered" evidence="4">
    <location>
        <begin position="50"/>
        <end position="322"/>
    </location>
</feature>
<evidence type="ECO:0000313" key="9">
    <source>
        <dbReference type="Proteomes" id="UP000306954"/>
    </source>
</evidence>
<feature type="compositionally biased region" description="Low complexity" evidence="4">
    <location>
        <begin position="143"/>
        <end position="153"/>
    </location>
</feature>
<evidence type="ECO:0000256" key="4">
    <source>
        <dbReference type="SAM" id="MobiDB-lite"/>
    </source>
</evidence>
<dbReference type="EMBL" id="SPOI01000223">
    <property type="protein sequence ID" value="TIB31643.1"/>
    <property type="molecule type" value="Genomic_DNA"/>
</dbReference>
<dbReference type="OrthoDB" id="444809at2759"/>
<evidence type="ECO:0000313" key="10">
    <source>
        <dbReference type="Proteomes" id="UP000310689"/>
    </source>
</evidence>
<evidence type="ECO:0000256" key="2">
    <source>
        <dbReference type="ARBA" id="ARBA00005904"/>
    </source>
</evidence>
<feature type="compositionally biased region" description="Low complexity" evidence="4">
    <location>
        <begin position="74"/>
        <end position="92"/>
    </location>
</feature>
<evidence type="ECO:0000313" key="7">
    <source>
        <dbReference type="EMBL" id="TIB08229.1"/>
    </source>
</evidence>
<dbReference type="OMA" id="RIETTQK"/>
<organism evidence="8 10">
    <name type="scientific">Wallemia ichthyophaga</name>
    <dbReference type="NCBI Taxonomy" id="245174"/>
    <lineage>
        <taxon>Eukaryota</taxon>
        <taxon>Fungi</taxon>
        <taxon>Dikarya</taxon>
        <taxon>Basidiomycota</taxon>
        <taxon>Wallemiomycotina</taxon>
        <taxon>Wallemiomycetes</taxon>
        <taxon>Wallemiales</taxon>
        <taxon>Wallemiaceae</taxon>
        <taxon>Wallemia</taxon>
    </lineage>
</organism>
<dbReference type="GO" id="GO:0042274">
    <property type="term" value="P:ribosomal small subunit biogenesis"/>
    <property type="evidence" value="ECO:0007669"/>
    <property type="project" value="TreeGrafter"/>
</dbReference>
<dbReference type="GO" id="GO:0042273">
    <property type="term" value="P:ribosomal large subunit biogenesis"/>
    <property type="evidence" value="ECO:0007669"/>
    <property type="project" value="TreeGrafter"/>
</dbReference>